<evidence type="ECO:0000259" key="13">
    <source>
        <dbReference type="PROSITE" id="PS50850"/>
    </source>
</evidence>
<dbReference type="InterPro" id="IPR011701">
    <property type="entry name" value="MFS"/>
</dbReference>
<keyword evidence="9 12" id="KW-1133">Transmembrane helix</keyword>
<feature type="transmembrane region" description="Helical" evidence="12">
    <location>
        <begin position="317"/>
        <end position="336"/>
    </location>
</feature>
<keyword evidence="4" id="KW-0813">Transport</keyword>
<dbReference type="InterPro" id="IPR020846">
    <property type="entry name" value="MFS_dom"/>
</dbReference>
<dbReference type="Gene3D" id="1.20.1250.20">
    <property type="entry name" value="MFS general substrate transporter like domains"/>
    <property type="match status" value="2"/>
</dbReference>
<evidence type="ECO:0000256" key="5">
    <source>
        <dbReference type="ARBA" id="ARBA00022475"/>
    </source>
</evidence>
<feature type="transmembrane region" description="Helical" evidence="12">
    <location>
        <begin position="251"/>
        <end position="271"/>
    </location>
</feature>
<feature type="transmembrane region" description="Helical" evidence="12">
    <location>
        <begin position="375"/>
        <end position="394"/>
    </location>
</feature>
<dbReference type="PROSITE" id="PS50850">
    <property type="entry name" value="MFS"/>
    <property type="match status" value="1"/>
</dbReference>
<evidence type="ECO:0000256" key="3">
    <source>
        <dbReference type="ARBA" id="ARBA00009120"/>
    </source>
</evidence>
<feature type="transmembrane region" description="Helical" evidence="12">
    <location>
        <begin position="291"/>
        <end position="310"/>
    </location>
</feature>
<evidence type="ECO:0000256" key="9">
    <source>
        <dbReference type="ARBA" id="ARBA00022989"/>
    </source>
</evidence>
<gene>
    <name evidence="14" type="ORF">C9I47_2708</name>
</gene>
<dbReference type="InterPro" id="IPR005964">
    <property type="entry name" value="Glc/Gal_transptr_bac"/>
</dbReference>
<evidence type="ECO:0000256" key="7">
    <source>
        <dbReference type="ARBA" id="ARBA00022597"/>
    </source>
</evidence>
<evidence type="ECO:0000313" key="14">
    <source>
        <dbReference type="EMBL" id="AWV08384.1"/>
    </source>
</evidence>
<evidence type="ECO:0000256" key="11">
    <source>
        <dbReference type="SAM" id="MobiDB-lite"/>
    </source>
</evidence>
<dbReference type="NCBIfam" id="TIGR01272">
    <property type="entry name" value="gluP"/>
    <property type="match status" value="1"/>
</dbReference>
<evidence type="ECO:0000256" key="1">
    <source>
        <dbReference type="ARBA" id="ARBA00003321"/>
    </source>
</evidence>
<feature type="transmembrane region" description="Helical" evidence="12">
    <location>
        <begin position="163"/>
        <end position="183"/>
    </location>
</feature>
<evidence type="ECO:0000256" key="6">
    <source>
        <dbReference type="ARBA" id="ARBA00022519"/>
    </source>
</evidence>
<reference evidence="14 15" key="1">
    <citation type="submission" date="2018-05" db="EMBL/GenBank/DDBJ databases">
        <title>The complete genome of Lysobacter maris HZ9B, a marine bacterium antagonistic against terrestrial plant pathogens.</title>
        <authorList>
            <person name="Zhang X.-Q."/>
        </authorList>
    </citation>
    <scope>NUCLEOTIDE SEQUENCE [LARGE SCALE GENOMIC DNA]</scope>
    <source>
        <strain evidence="14 15">HZ9B</strain>
    </source>
</reference>
<dbReference type="Proteomes" id="UP000249447">
    <property type="component" value="Chromosome"/>
</dbReference>
<feature type="transmembrane region" description="Helical" evidence="12">
    <location>
        <begin position="119"/>
        <end position="142"/>
    </location>
</feature>
<dbReference type="InterPro" id="IPR036259">
    <property type="entry name" value="MFS_trans_sf"/>
</dbReference>
<keyword evidence="5" id="KW-1003">Cell membrane</keyword>
<feature type="transmembrane region" description="Helical" evidence="12">
    <location>
        <begin position="27"/>
        <end position="49"/>
    </location>
</feature>
<keyword evidence="7" id="KW-0762">Sugar transport</keyword>
<keyword evidence="8 12" id="KW-0812">Transmembrane</keyword>
<evidence type="ECO:0000256" key="2">
    <source>
        <dbReference type="ARBA" id="ARBA00004429"/>
    </source>
</evidence>
<feature type="transmembrane region" description="Helical" evidence="12">
    <location>
        <begin position="69"/>
        <end position="86"/>
    </location>
</feature>
<dbReference type="KEGG" id="lmb:C9I47_2708"/>
<dbReference type="EMBL" id="CP029843">
    <property type="protein sequence ID" value="AWV08384.1"/>
    <property type="molecule type" value="Genomic_DNA"/>
</dbReference>
<evidence type="ECO:0000313" key="15">
    <source>
        <dbReference type="Proteomes" id="UP000249447"/>
    </source>
</evidence>
<evidence type="ECO:0000256" key="10">
    <source>
        <dbReference type="ARBA" id="ARBA00023136"/>
    </source>
</evidence>
<feature type="domain" description="Major facilitator superfamily (MFS) profile" evidence="13">
    <location>
        <begin position="27"/>
        <end position="433"/>
    </location>
</feature>
<evidence type="ECO:0000256" key="8">
    <source>
        <dbReference type="ARBA" id="ARBA00022692"/>
    </source>
</evidence>
<dbReference type="OrthoDB" id="9795150at2"/>
<keyword evidence="6" id="KW-0997">Cell inner membrane</keyword>
<organism evidence="14 15">
    <name type="scientific">Marilutibacter maris</name>
    <dbReference type="NCBI Taxonomy" id="1605891"/>
    <lineage>
        <taxon>Bacteria</taxon>
        <taxon>Pseudomonadati</taxon>
        <taxon>Pseudomonadota</taxon>
        <taxon>Gammaproteobacteria</taxon>
        <taxon>Lysobacterales</taxon>
        <taxon>Lysobacteraceae</taxon>
        <taxon>Marilutibacter</taxon>
    </lineage>
</organism>
<feature type="region of interest" description="Disordered" evidence="11">
    <location>
        <begin position="1"/>
        <end position="20"/>
    </location>
</feature>
<dbReference type="GO" id="GO:1904659">
    <property type="term" value="P:D-glucose transmembrane transport"/>
    <property type="evidence" value="ECO:0007669"/>
    <property type="project" value="InterPro"/>
</dbReference>
<evidence type="ECO:0000256" key="4">
    <source>
        <dbReference type="ARBA" id="ARBA00022448"/>
    </source>
</evidence>
<dbReference type="PANTHER" id="PTHR43702:SF3">
    <property type="entry name" value="PROTEIN TSGA"/>
    <property type="match status" value="1"/>
</dbReference>
<feature type="transmembrane region" description="Helical" evidence="12">
    <location>
        <begin position="93"/>
        <end position="113"/>
    </location>
</feature>
<dbReference type="AlphaFoldDB" id="A0A2U9TBZ9"/>
<comment type="function">
    <text evidence="1">Intake of glucose and galactose.</text>
</comment>
<keyword evidence="10 12" id="KW-0472">Membrane</keyword>
<dbReference type="InterPro" id="IPR050375">
    <property type="entry name" value="MFS_TsgA-like"/>
</dbReference>
<dbReference type="PANTHER" id="PTHR43702">
    <property type="entry name" value="L-FUCOSE-PROTON SYMPORTER"/>
    <property type="match status" value="1"/>
</dbReference>
<dbReference type="GO" id="GO:0005354">
    <property type="term" value="F:galactose transmembrane transporter activity"/>
    <property type="evidence" value="ECO:0007669"/>
    <property type="project" value="InterPro"/>
</dbReference>
<dbReference type="SUPFAM" id="SSF103473">
    <property type="entry name" value="MFS general substrate transporter"/>
    <property type="match status" value="1"/>
</dbReference>
<dbReference type="Pfam" id="PF07690">
    <property type="entry name" value="MFS_1"/>
    <property type="match status" value="1"/>
</dbReference>
<feature type="transmembrane region" description="Helical" evidence="12">
    <location>
        <begin position="203"/>
        <end position="221"/>
    </location>
</feature>
<keyword evidence="15" id="KW-1185">Reference proteome</keyword>
<sequence length="453" mass="48139">MSTPSTPARLENPPAGMSSTASGTRMALIAMTAIFFMWGFITELNGVLIPHLQSVFELTHARSMLLDSAFFGAYFVMALPAGRVVARVGYKLGIVIGLLIAGAGALLVLPAAQMASFNLFLPALFILATGVVVLQVAANPYVSLLGTPQRAASRLNFAQAVNSLGHTIGPYVAGLLIFSATLLSAEQLAALPAAERVQTVQPLYIGVAVALLVLAAAVYFFRLPALFEATEQADSRPHGFAEVLRLPHVRWGVLAIFFYVGVEVTVAHFMVKYVSQPTIGGMSERDASLYLSYYHAAAMVGRFVGAALLMRANPRRMLPLYAALNILLLLVTMTTLGGVAMWSVVAVGLFNSIMFPTIFTLAIERLGPMTEKASSLLVMAIVGGAVIPPLQGLFVDLFNARLGDETRALQYAFFVSILCYAYILWYGWRGSRLSGAGLPGAGPSGAGVAAAKD</sequence>
<evidence type="ECO:0000256" key="12">
    <source>
        <dbReference type="SAM" id="Phobius"/>
    </source>
</evidence>
<comment type="subcellular location">
    <subcellularLocation>
        <location evidence="2">Cell inner membrane</location>
        <topology evidence="2">Multi-pass membrane protein</topology>
    </subcellularLocation>
</comment>
<name>A0A2U9TBZ9_9GAMM</name>
<feature type="transmembrane region" description="Helical" evidence="12">
    <location>
        <begin position="342"/>
        <end position="363"/>
    </location>
</feature>
<protein>
    <submittedName>
        <fullName evidence="14">Major facilitator transporter</fullName>
    </submittedName>
</protein>
<feature type="transmembrane region" description="Helical" evidence="12">
    <location>
        <begin position="409"/>
        <end position="428"/>
    </location>
</feature>
<dbReference type="CDD" id="cd17394">
    <property type="entry name" value="MFS_FucP_like"/>
    <property type="match status" value="1"/>
</dbReference>
<accession>A0A2U9TBZ9</accession>
<dbReference type="GO" id="GO:0005886">
    <property type="term" value="C:plasma membrane"/>
    <property type="evidence" value="ECO:0007669"/>
    <property type="project" value="UniProtKB-SubCell"/>
</dbReference>
<dbReference type="GO" id="GO:0055056">
    <property type="term" value="F:D-glucose transmembrane transporter activity"/>
    <property type="evidence" value="ECO:0007669"/>
    <property type="project" value="InterPro"/>
</dbReference>
<proteinExistence type="inferred from homology"/>
<comment type="similarity">
    <text evidence="3">Belongs to the major facilitator superfamily. FHS transporter (TC 2.A.1.7) family.</text>
</comment>